<feature type="compositionally biased region" description="Basic and acidic residues" evidence="1">
    <location>
        <begin position="113"/>
        <end position="126"/>
    </location>
</feature>
<protein>
    <submittedName>
        <fullName evidence="2">Uncharacterized protein</fullName>
    </submittedName>
</protein>
<comment type="caution">
    <text evidence="2">The sequence shown here is derived from an EMBL/GenBank/DDBJ whole genome shotgun (WGS) entry which is preliminary data.</text>
</comment>
<keyword evidence="3" id="KW-1185">Reference proteome</keyword>
<sequence>MGGFPCVVATAAGQDMGRARDRSQLWGSRDQHPLPLTLQRKHLEEKHVFSEVTALHPQSSPSQQPEGPEAALRPPKPAPCGQRKDLASQDASGPGPAPARQDLRMPMLSPQRPDGRCREGMYRNCK</sequence>
<evidence type="ECO:0000256" key="1">
    <source>
        <dbReference type="SAM" id="MobiDB-lite"/>
    </source>
</evidence>
<feature type="region of interest" description="Disordered" evidence="1">
    <location>
        <begin position="52"/>
        <end position="126"/>
    </location>
</feature>
<evidence type="ECO:0000313" key="2">
    <source>
        <dbReference type="EMBL" id="KAF6282465.1"/>
    </source>
</evidence>
<proteinExistence type="predicted"/>
<organism evidence="2 3">
    <name type="scientific">Myotis myotis</name>
    <name type="common">Greater mouse-eared bat</name>
    <name type="synonym">Vespertilio myotis</name>
    <dbReference type="NCBI Taxonomy" id="51298"/>
    <lineage>
        <taxon>Eukaryota</taxon>
        <taxon>Metazoa</taxon>
        <taxon>Chordata</taxon>
        <taxon>Craniata</taxon>
        <taxon>Vertebrata</taxon>
        <taxon>Euteleostomi</taxon>
        <taxon>Mammalia</taxon>
        <taxon>Eutheria</taxon>
        <taxon>Laurasiatheria</taxon>
        <taxon>Chiroptera</taxon>
        <taxon>Yangochiroptera</taxon>
        <taxon>Vespertilionidae</taxon>
        <taxon>Myotis</taxon>
    </lineage>
</organism>
<feature type="region of interest" description="Disordered" evidence="1">
    <location>
        <begin position="1"/>
        <end position="33"/>
    </location>
</feature>
<name>A0A7J7S2U3_MYOMY</name>
<dbReference type="Proteomes" id="UP000527355">
    <property type="component" value="Unassembled WGS sequence"/>
</dbReference>
<gene>
    <name evidence="2" type="ORF">mMyoMyo1_010102</name>
</gene>
<accession>A0A7J7S2U3</accession>
<dbReference type="AlphaFoldDB" id="A0A7J7S2U3"/>
<evidence type="ECO:0000313" key="3">
    <source>
        <dbReference type="Proteomes" id="UP000527355"/>
    </source>
</evidence>
<reference evidence="2 3" key="1">
    <citation type="journal article" date="2020" name="Nature">
        <title>Six reference-quality genomes reveal evolution of bat adaptations.</title>
        <authorList>
            <person name="Jebb D."/>
            <person name="Huang Z."/>
            <person name="Pippel M."/>
            <person name="Hughes G.M."/>
            <person name="Lavrichenko K."/>
            <person name="Devanna P."/>
            <person name="Winkler S."/>
            <person name="Jermiin L.S."/>
            <person name="Skirmuntt E.C."/>
            <person name="Katzourakis A."/>
            <person name="Burkitt-Gray L."/>
            <person name="Ray D.A."/>
            <person name="Sullivan K.A.M."/>
            <person name="Roscito J.G."/>
            <person name="Kirilenko B.M."/>
            <person name="Davalos L.M."/>
            <person name="Corthals A.P."/>
            <person name="Power M.L."/>
            <person name="Jones G."/>
            <person name="Ransome R.D."/>
            <person name="Dechmann D.K.N."/>
            <person name="Locatelli A.G."/>
            <person name="Puechmaille S.J."/>
            <person name="Fedrigo O."/>
            <person name="Jarvis E.D."/>
            <person name="Hiller M."/>
            <person name="Vernes S.C."/>
            <person name="Myers E.W."/>
            <person name="Teeling E.C."/>
        </authorList>
    </citation>
    <scope>NUCLEOTIDE SEQUENCE [LARGE SCALE GENOMIC DNA]</scope>
    <source>
        <strain evidence="2">MMyoMyo1</strain>
        <tissue evidence="2">Flight muscle</tissue>
    </source>
</reference>
<dbReference type="EMBL" id="JABWUV010000020">
    <property type="protein sequence ID" value="KAF6282465.1"/>
    <property type="molecule type" value="Genomic_DNA"/>
</dbReference>